<feature type="compositionally biased region" description="Polar residues" evidence="1">
    <location>
        <begin position="312"/>
        <end position="328"/>
    </location>
</feature>
<feature type="region of interest" description="Disordered" evidence="1">
    <location>
        <begin position="412"/>
        <end position="439"/>
    </location>
</feature>
<dbReference type="GeneID" id="115928476"/>
<feature type="compositionally biased region" description="Polar residues" evidence="1">
    <location>
        <begin position="367"/>
        <end position="379"/>
    </location>
</feature>
<accession>A0A7M7PMB9</accession>
<dbReference type="OrthoDB" id="10068084at2759"/>
<evidence type="ECO:0000313" key="2">
    <source>
        <dbReference type="EnsemblMetazoa" id="XP_030851562"/>
    </source>
</evidence>
<evidence type="ECO:0000313" key="3">
    <source>
        <dbReference type="Proteomes" id="UP000007110"/>
    </source>
</evidence>
<dbReference type="EnsemblMetazoa" id="XM_030995702">
    <property type="protein sequence ID" value="XP_030851562"/>
    <property type="gene ID" value="LOC115928476"/>
</dbReference>
<feature type="region of interest" description="Disordered" evidence="1">
    <location>
        <begin position="300"/>
        <end position="351"/>
    </location>
</feature>
<evidence type="ECO:0000256" key="1">
    <source>
        <dbReference type="SAM" id="MobiDB-lite"/>
    </source>
</evidence>
<name>A0A7M7PMB9_STRPU</name>
<feature type="compositionally biased region" description="Basic and acidic residues" evidence="1">
    <location>
        <begin position="424"/>
        <end position="439"/>
    </location>
</feature>
<dbReference type="Proteomes" id="UP000007110">
    <property type="component" value="Unassembled WGS sequence"/>
</dbReference>
<dbReference type="OMA" id="KAGCKQR"/>
<keyword evidence="3" id="KW-1185">Reference proteome</keyword>
<sequence>MAGFEGLEDDVLGRIAASTEEELQAAATLLTVSNEDVVTAQTKGVSGLRRLIKRTLHSEEVAEEEDGGKAKWEGVARVLAVEKGAPVKQIQAEQADGCLEDTGVHVKKESRSTTAPDDRNPGMLWRKDFKIIGQIGEPGQKDKLSFVSLARQVESASRKGFSEAEVVEGVIRAVSPGLHLRSYLEGRPDLDLPMLRSLLRSHYREKDATSLFKELSNSAQHQRETVHDFVLRTLDLKQKIIFASKEAGSAVSYDSCQVQRMALHSISTGIQSEAIQQEVKGHLHQDRITDEEIMEVLTRAVAHESERRQKLTGKTQKTGSINEASVQQDKTEKGPEGRKSELKKSQPNMPDWDQMQAAIRSIVQSEIQNHQTRQPSSFQRGRRRGCPGCQEAGKGDRCTHCFRCGSGEHFARGCNNQGNGNRVHQGDMEYPRQQRPNEQ</sequence>
<proteinExistence type="predicted"/>
<dbReference type="RefSeq" id="XP_030851562.1">
    <property type="nucleotide sequence ID" value="XM_030995702.1"/>
</dbReference>
<dbReference type="InParanoid" id="A0A7M7PMB9"/>
<organism evidence="2 3">
    <name type="scientific">Strongylocentrotus purpuratus</name>
    <name type="common">Purple sea urchin</name>
    <dbReference type="NCBI Taxonomy" id="7668"/>
    <lineage>
        <taxon>Eukaryota</taxon>
        <taxon>Metazoa</taxon>
        <taxon>Echinodermata</taxon>
        <taxon>Eleutherozoa</taxon>
        <taxon>Echinozoa</taxon>
        <taxon>Echinoidea</taxon>
        <taxon>Euechinoidea</taxon>
        <taxon>Echinacea</taxon>
        <taxon>Camarodonta</taxon>
        <taxon>Echinidea</taxon>
        <taxon>Strongylocentrotidae</taxon>
        <taxon>Strongylocentrotus</taxon>
    </lineage>
</organism>
<reference evidence="2" key="2">
    <citation type="submission" date="2021-01" db="UniProtKB">
        <authorList>
            <consortium name="EnsemblMetazoa"/>
        </authorList>
    </citation>
    <scope>IDENTIFICATION</scope>
</reference>
<dbReference type="AlphaFoldDB" id="A0A7M7PMB9"/>
<feature type="region of interest" description="Disordered" evidence="1">
    <location>
        <begin position="367"/>
        <end position="390"/>
    </location>
</feature>
<dbReference type="KEGG" id="spu:115928476"/>
<protein>
    <submittedName>
        <fullName evidence="2">Uncharacterized protein</fullName>
    </submittedName>
</protein>
<reference evidence="3" key="1">
    <citation type="submission" date="2015-02" db="EMBL/GenBank/DDBJ databases">
        <title>Genome sequencing for Strongylocentrotus purpuratus.</title>
        <authorList>
            <person name="Murali S."/>
            <person name="Liu Y."/>
            <person name="Vee V."/>
            <person name="English A."/>
            <person name="Wang M."/>
            <person name="Skinner E."/>
            <person name="Han Y."/>
            <person name="Muzny D.M."/>
            <person name="Worley K.C."/>
            <person name="Gibbs R.A."/>
        </authorList>
    </citation>
    <scope>NUCLEOTIDE SEQUENCE</scope>
</reference>
<feature type="compositionally biased region" description="Basic and acidic residues" evidence="1">
    <location>
        <begin position="329"/>
        <end position="344"/>
    </location>
</feature>